<dbReference type="AlphaFoldDB" id="A0A9W7XF02"/>
<proteinExistence type="predicted"/>
<dbReference type="EMBL" id="MU629421">
    <property type="protein sequence ID" value="KAJ1257352.1"/>
    <property type="molecule type" value="Genomic_DNA"/>
</dbReference>
<organism evidence="1 2">
    <name type="scientific">Paspalum vaginatum</name>
    <name type="common">seashore paspalum</name>
    <dbReference type="NCBI Taxonomy" id="158149"/>
    <lineage>
        <taxon>Eukaryota</taxon>
        <taxon>Viridiplantae</taxon>
        <taxon>Streptophyta</taxon>
        <taxon>Embryophyta</taxon>
        <taxon>Tracheophyta</taxon>
        <taxon>Spermatophyta</taxon>
        <taxon>Magnoliopsida</taxon>
        <taxon>Liliopsida</taxon>
        <taxon>Poales</taxon>
        <taxon>Poaceae</taxon>
        <taxon>PACMAD clade</taxon>
        <taxon>Panicoideae</taxon>
        <taxon>Andropogonodae</taxon>
        <taxon>Paspaleae</taxon>
        <taxon>Paspalinae</taxon>
        <taxon>Paspalum</taxon>
    </lineage>
</organism>
<dbReference type="EMBL" id="MU629421">
    <property type="protein sequence ID" value="KAJ1257349.1"/>
    <property type="molecule type" value="Genomic_DNA"/>
</dbReference>
<sequence>MVCSTTSKRKASAIHIRNMIFALMRIPLCRNDFPPLRYLPISAPSARSLSLTSASLKLLHPCVSQSANPWWRRADWLAAAAQRDAGKCKPAGQQVHMPWHSASWQPQWVTGRTCCTLRAAACAMGPPPDSRRRPAPLSVFPHRDSASVNLLSPCRRPGQVSNMKRRKI</sequence>
<name>A0A9W7XF02_9POAL</name>
<protein>
    <submittedName>
        <fullName evidence="1">Uncharacterized protein</fullName>
    </submittedName>
</protein>
<dbReference type="EMBL" id="MU629421">
    <property type="protein sequence ID" value="KAJ1257347.1"/>
    <property type="molecule type" value="Genomic_DNA"/>
</dbReference>
<accession>A0A9W7XF02</accession>
<evidence type="ECO:0000313" key="1">
    <source>
        <dbReference type="EMBL" id="KAJ1257347.1"/>
    </source>
</evidence>
<dbReference type="Proteomes" id="UP001164776">
    <property type="component" value="Unassembled WGS sequence"/>
</dbReference>
<reference evidence="1 2" key="1">
    <citation type="submission" date="2022-10" db="EMBL/GenBank/DDBJ databases">
        <title>WGS assembly of Paspalum vaginatum 540-79.</title>
        <authorList>
            <person name="Sun G."/>
            <person name="Wase N."/>
            <person name="Shu S."/>
            <person name="Jenkins J."/>
            <person name="Zhou B."/>
            <person name="Torres-Rodriguez J."/>
            <person name="Chen C."/>
            <person name="Sandor L."/>
            <person name="Plott C."/>
            <person name="Yoshinga Y."/>
            <person name="Daum C."/>
            <person name="Qi P."/>
            <person name="Barry K."/>
            <person name="Lipzen A."/>
            <person name="Berry L."/>
            <person name="Pedersen C."/>
            <person name="Gottilla T."/>
            <person name="Foltz A."/>
            <person name="Yu H."/>
            <person name="O'Malley R."/>
            <person name="Zhang C."/>
            <person name="Devos K."/>
            <person name="Sigmon B."/>
            <person name="Yu B."/>
            <person name="Obata T."/>
            <person name="Schmutz J."/>
            <person name="Schnable J."/>
        </authorList>
    </citation>
    <scope>NUCLEOTIDE SEQUENCE [LARGE SCALE GENOMIC DNA]</scope>
    <source>
        <strain evidence="2">cv. 540-79</strain>
    </source>
</reference>
<keyword evidence="2" id="KW-1185">Reference proteome</keyword>
<evidence type="ECO:0000313" key="2">
    <source>
        <dbReference type="Proteomes" id="UP001164776"/>
    </source>
</evidence>
<comment type="caution">
    <text evidence="1">The sequence shown here is derived from an EMBL/GenBank/DDBJ whole genome shotgun (WGS) entry which is preliminary data.</text>
</comment>
<gene>
    <name evidence="1" type="ORF">BS78_K092800</name>
</gene>